<comment type="caution">
    <text evidence="6">The sequence shown here is derived from an EMBL/GenBank/DDBJ whole genome shotgun (WGS) entry which is preliminary data.</text>
</comment>
<dbReference type="Gene3D" id="2.60.40.2300">
    <property type="entry name" value="Neutral/alkaline non-lysosomal ceramidase, C-terminal domain"/>
    <property type="match status" value="1"/>
</dbReference>
<accession>A0ABT7E135</accession>
<dbReference type="InterPro" id="IPR031329">
    <property type="entry name" value="NEUT/ALK_ceramidase_N"/>
</dbReference>
<evidence type="ECO:0000313" key="6">
    <source>
        <dbReference type="EMBL" id="MDK2125754.1"/>
    </source>
</evidence>
<dbReference type="PANTHER" id="PTHR12670:SF1">
    <property type="entry name" value="NEUTRAL CERAMIDASE"/>
    <property type="match status" value="1"/>
</dbReference>
<evidence type="ECO:0000313" key="7">
    <source>
        <dbReference type="Proteomes" id="UP001172778"/>
    </source>
</evidence>
<dbReference type="InterPro" id="IPR038445">
    <property type="entry name" value="NCDase_C_sf"/>
</dbReference>
<proteinExistence type="inferred from homology"/>
<comment type="catalytic activity">
    <reaction evidence="3">
        <text>an N-acylsphing-4-enine + H2O = sphing-4-enine + a fatty acid</text>
        <dbReference type="Rhea" id="RHEA:20856"/>
        <dbReference type="ChEBI" id="CHEBI:15377"/>
        <dbReference type="ChEBI" id="CHEBI:28868"/>
        <dbReference type="ChEBI" id="CHEBI:52639"/>
        <dbReference type="ChEBI" id="CHEBI:57756"/>
        <dbReference type="EC" id="3.5.1.23"/>
    </reaction>
</comment>
<sequence length="675" mass="74279">MKLSRKRADGHGRLFRLAAVGLAVAVTAGQAAWADYLVGRGKADITGEAAEVGMMGYAKLEQKTAGIHMRQWARAFVVQDVQSGKRLVFVNNDLGMVFQGVHQAVLNRLQARFGSRYTRENVLLAATHTHSGPGGFSHYALYNMTTWGYNSRTYNAIVDGIVEAIVAADADLKPGEIKVARGELLDANANRSLPAYERNPADERGRWGRHVDPTMTVLRFAQNGRDVGMISWFATHGVSMRNTNPLISPDNKGYAEQFVEKQVFGRLGQNDFVAAFAQSNAGDMTPNLWLNGSGPTADEFENTRQIGERQALKALNLFQSASESVAGPVDYRQQYVDMSRVTVRPEFAYGTSHSTCPAALGRAFAAGTEDGRGEGGFNEGDLTSNPFLAQLGSVLFAAPQWVKDCQAPKPILLPTGLQKPFPWTPEVLPVSIARIGQLAIVAGPGEFTIMSGRRIRETVAAALNIPIANVIFAGYTNAYAGYITTPEEYDAQHYEGGSTHFGRYTLPAYRQLFNDLAVALREGKPVEAGPTPRDLSSNQMSLQTGVVLDNTPIFKRFGQVERDAAASYRRGDTAEAWFWTGHPKNNLRRGGTFLSVERWDGATWRRVAADDDWSTIYRWVRIDPVWGTSQARISWRIPVEATPGQYRIVHFGDYKNGWNGQIYGFTGTSRTFSVN</sequence>
<dbReference type="Pfam" id="PF17048">
    <property type="entry name" value="Ceramidse_alk_C"/>
    <property type="match status" value="1"/>
</dbReference>
<feature type="domain" description="Neutral/alkaline non-lysosomal ceramidase N-terminal" evidence="4">
    <location>
        <begin position="36"/>
        <end position="511"/>
    </location>
</feature>
<dbReference type="Pfam" id="PF04734">
    <property type="entry name" value="Ceramidase_alk"/>
    <property type="match status" value="1"/>
</dbReference>
<evidence type="ECO:0000259" key="4">
    <source>
        <dbReference type="Pfam" id="PF04734"/>
    </source>
</evidence>
<gene>
    <name evidence="6" type="ORF">PZA18_16995</name>
</gene>
<organism evidence="6 7">
    <name type="scientific">Parachitinimonas caeni</name>
    <dbReference type="NCBI Taxonomy" id="3031301"/>
    <lineage>
        <taxon>Bacteria</taxon>
        <taxon>Pseudomonadati</taxon>
        <taxon>Pseudomonadota</taxon>
        <taxon>Betaproteobacteria</taxon>
        <taxon>Neisseriales</taxon>
        <taxon>Chitinibacteraceae</taxon>
        <taxon>Parachitinimonas</taxon>
    </lineage>
</organism>
<name>A0ABT7E135_9NEIS</name>
<comment type="similarity">
    <text evidence="1 3">Belongs to the neutral ceramidase family.</text>
</comment>
<dbReference type="RefSeq" id="WP_284102063.1">
    <property type="nucleotide sequence ID" value="NZ_JARRAF010000023.1"/>
</dbReference>
<dbReference type="Proteomes" id="UP001172778">
    <property type="component" value="Unassembled WGS sequence"/>
</dbReference>
<dbReference type="EMBL" id="JARRAF010000023">
    <property type="protein sequence ID" value="MDK2125754.1"/>
    <property type="molecule type" value="Genomic_DNA"/>
</dbReference>
<dbReference type="PANTHER" id="PTHR12670">
    <property type="entry name" value="CERAMIDASE"/>
    <property type="match status" value="1"/>
</dbReference>
<keyword evidence="7" id="KW-1185">Reference proteome</keyword>
<dbReference type="EC" id="3.5.1.23" evidence="3"/>
<keyword evidence="2 3" id="KW-0378">Hydrolase</keyword>
<evidence type="ECO:0000256" key="2">
    <source>
        <dbReference type="ARBA" id="ARBA00022801"/>
    </source>
</evidence>
<keyword evidence="3" id="KW-0746">Sphingolipid metabolism</keyword>
<dbReference type="InterPro" id="IPR006823">
    <property type="entry name" value="Ceramidase_alk"/>
</dbReference>
<reference evidence="6" key="1">
    <citation type="submission" date="2023-03" db="EMBL/GenBank/DDBJ databases">
        <title>Chitinimonas shenzhenensis gen. nov., sp. nov., a novel member of family Burkholderiaceae isolated from activated sludge collected in Shen Zhen, China.</title>
        <authorList>
            <person name="Wang X."/>
        </authorList>
    </citation>
    <scope>NUCLEOTIDE SEQUENCE</scope>
    <source>
        <strain evidence="6">DQS-5</strain>
    </source>
</reference>
<feature type="domain" description="Neutral/alkaline non-lysosomal ceramidase C-terminal" evidence="5">
    <location>
        <begin position="513"/>
        <end position="674"/>
    </location>
</feature>
<keyword evidence="3" id="KW-0443">Lipid metabolism</keyword>
<protein>
    <recommendedName>
        <fullName evidence="3">Neutral ceramidase</fullName>
        <ecNumber evidence="3">3.5.1.23</ecNumber>
    </recommendedName>
</protein>
<evidence type="ECO:0000256" key="3">
    <source>
        <dbReference type="RuleBase" id="RU366019"/>
    </source>
</evidence>
<dbReference type="InterPro" id="IPR031331">
    <property type="entry name" value="NEUT/ALK_ceramidase_C"/>
</dbReference>
<evidence type="ECO:0000256" key="1">
    <source>
        <dbReference type="ARBA" id="ARBA00009835"/>
    </source>
</evidence>
<evidence type="ECO:0000259" key="5">
    <source>
        <dbReference type="Pfam" id="PF17048"/>
    </source>
</evidence>